<dbReference type="AlphaFoldDB" id="A0A915ECQ0"/>
<protein>
    <submittedName>
        <fullName evidence="2">Uncharacterized protein</fullName>
    </submittedName>
</protein>
<name>A0A915ECQ0_9BILA</name>
<accession>A0A915ECQ0</accession>
<sequence length="227" mass="26326">MPQLNPESINVDFEQVALNSLRFAFPDADLNECFFHLMKNFEKHLGEAGLITQYSDPAFDFALTSRRILSLAFVPPLDVYECLHELQVYLMSHQPCLEPVLKWFSSNYVVSVYRYSDEASALPVSLWSCYERTLRGEDRTNNFAEAAHRRLQTIPDIHHPTMGLFVGEMKKVSDHTYEQCIRGQQAPEERRVYQEADKRILALVELYGTKSLIEYLRGLAHNFIMDQ</sequence>
<organism evidence="1 2">
    <name type="scientific">Ditylenchus dipsaci</name>
    <dbReference type="NCBI Taxonomy" id="166011"/>
    <lineage>
        <taxon>Eukaryota</taxon>
        <taxon>Metazoa</taxon>
        <taxon>Ecdysozoa</taxon>
        <taxon>Nematoda</taxon>
        <taxon>Chromadorea</taxon>
        <taxon>Rhabditida</taxon>
        <taxon>Tylenchina</taxon>
        <taxon>Tylenchomorpha</taxon>
        <taxon>Sphaerularioidea</taxon>
        <taxon>Anguinidae</taxon>
        <taxon>Anguininae</taxon>
        <taxon>Ditylenchus</taxon>
    </lineage>
</organism>
<dbReference type="WBParaSite" id="jg5279">
    <property type="protein sequence ID" value="jg5279"/>
    <property type="gene ID" value="jg5279"/>
</dbReference>
<proteinExistence type="predicted"/>
<keyword evidence="1" id="KW-1185">Reference proteome</keyword>
<dbReference type="Proteomes" id="UP000887574">
    <property type="component" value="Unplaced"/>
</dbReference>
<evidence type="ECO:0000313" key="1">
    <source>
        <dbReference type="Proteomes" id="UP000887574"/>
    </source>
</evidence>
<evidence type="ECO:0000313" key="2">
    <source>
        <dbReference type="WBParaSite" id="jg5279"/>
    </source>
</evidence>
<reference evidence="2" key="1">
    <citation type="submission" date="2022-11" db="UniProtKB">
        <authorList>
            <consortium name="WormBaseParasite"/>
        </authorList>
    </citation>
    <scope>IDENTIFICATION</scope>
</reference>